<feature type="signal peptide" evidence="7">
    <location>
        <begin position="1"/>
        <end position="20"/>
    </location>
</feature>
<evidence type="ECO:0000313" key="10">
    <source>
        <dbReference type="Proteomes" id="UP000295733"/>
    </source>
</evidence>
<evidence type="ECO:0000256" key="7">
    <source>
        <dbReference type="SAM" id="SignalP"/>
    </source>
</evidence>
<name>A0A4R2NVU4_RHOAD</name>
<comment type="similarity">
    <text evidence="2">Belongs to the thioredoxin family. DsbA subfamily.</text>
</comment>
<feature type="domain" description="Thioredoxin" evidence="8">
    <location>
        <begin position="55"/>
        <end position="247"/>
    </location>
</feature>
<dbReference type="EMBL" id="SLXL01000003">
    <property type="protein sequence ID" value="TCP25535.1"/>
    <property type="molecule type" value="Genomic_DNA"/>
</dbReference>
<dbReference type="InterPro" id="IPR013766">
    <property type="entry name" value="Thioredoxin_domain"/>
</dbReference>
<evidence type="ECO:0000256" key="2">
    <source>
        <dbReference type="ARBA" id="ARBA00005791"/>
    </source>
</evidence>
<evidence type="ECO:0000256" key="6">
    <source>
        <dbReference type="ARBA" id="ARBA00023284"/>
    </source>
</evidence>
<dbReference type="InterPro" id="IPR036249">
    <property type="entry name" value="Thioredoxin-like_sf"/>
</dbReference>
<dbReference type="OrthoDB" id="9780147at2"/>
<reference evidence="9 10" key="1">
    <citation type="submission" date="2019-03" db="EMBL/GenBank/DDBJ databases">
        <title>Genomic Encyclopedia of Type Strains, Phase IV (KMG-IV): sequencing the most valuable type-strain genomes for metagenomic binning, comparative biology and taxonomic classification.</title>
        <authorList>
            <person name="Goeker M."/>
        </authorList>
    </citation>
    <scope>NUCLEOTIDE SEQUENCE [LARGE SCALE GENOMIC DNA]</scope>
    <source>
        <strain evidence="9 10">DSM 2781</strain>
    </source>
</reference>
<keyword evidence="4" id="KW-0560">Oxidoreductase</keyword>
<dbReference type="PROSITE" id="PS51352">
    <property type="entry name" value="THIOREDOXIN_2"/>
    <property type="match status" value="1"/>
</dbReference>
<dbReference type="InterPro" id="IPR012336">
    <property type="entry name" value="Thioredoxin-like_fold"/>
</dbReference>
<keyword evidence="5" id="KW-1015">Disulfide bond</keyword>
<dbReference type="Pfam" id="PF18312">
    <property type="entry name" value="ScsC_N"/>
    <property type="match status" value="1"/>
</dbReference>
<evidence type="ECO:0000256" key="4">
    <source>
        <dbReference type="ARBA" id="ARBA00023002"/>
    </source>
</evidence>
<comment type="caution">
    <text evidence="9">The sequence shown here is derived from an EMBL/GenBank/DDBJ whole genome shotgun (WGS) entry which is preliminary data.</text>
</comment>
<evidence type="ECO:0000256" key="1">
    <source>
        <dbReference type="ARBA" id="ARBA00003565"/>
    </source>
</evidence>
<evidence type="ECO:0000256" key="5">
    <source>
        <dbReference type="ARBA" id="ARBA00023157"/>
    </source>
</evidence>
<evidence type="ECO:0000256" key="3">
    <source>
        <dbReference type="ARBA" id="ARBA00022729"/>
    </source>
</evidence>
<dbReference type="CDD" id="cd03023">
    <property type="entry name" value="DsbA_Com1_like"/>
    <property type="match status" value="1"/>
</dbReference>
<keyword evidence="6" id="KW-0676">Redox-active center</keyword>
<organism evidence="9 10">
    <name type="scientific">Rhodovulum adriaticum</name>
    <name type="common">Rhodopseudomonas adriatica</name>
    <dbReference type="NCBI Taxonomy" id="35804"/>
    <lineage>
        <taxon>Bacteria</taxon>
        <taxon>Pseudomonadati</taxon>
        <taxon>Pseudomonadota</taxon>
        <taxon>Alphaproteobacteria</taxon>
        <taxon>Rhodobacterales</taxon>
        <taxon>Paracoccaceae</taxon>
        <taxon>Rhodovulum</taxon>
    </lineage>
</organism>
<comment type="function">
    <text evidence="1">May be required for disulfide bond formation in some proteins.</text>
</comment>
<dbReference type="AlphaFoldDB" id="A0A4R2NVU4"/>
<keyword evidence="9" id="KW-0413">Isomerase</keyword>
<keyword evidence="3 7" id="KW-0732">Signal</keyword>
<dbReference type="RefSeq" id="WP_132601723.1">
    <property type="nucleotide sequence ID" value="NZ_NRRP01000028.1"/>
</dbReference>
<dbReference type="GO" id="GO:0016853">
    <property type="term" value="F:isomerase activity"/>
    <property type="evidence" value="ECO:0007669"/>
    <property type="project" value="UniProtKB-KW"/>
</dbReference>
<keyword evidence="10" id="KW-1185">Reference proteome</keyword>
<gene>
    <name evidence="9" type="ORF">EV656_103288</name>
</gene>
<dbReference type="Pfam" id="PF13462">
    <property type="entry name" value="Thioredoxin_4"/>
    <property type="match status" value="1"/>
</dbReference>
<dbReference type="PANTHER" id="PTHR13887">
    <property type="entry name" value="GLUTATHIONE S-TRANSFERASE KAPPA"/>
    <property type="match status" value="1"/>
</dbReference>
<proteinExistence type="inferred from homology"/>
<dbReference type="GO" id="GO:0016491">
    <property type="term" value="F:oxidoreductase activity"/>
    <property type="evidence" value="ECO:0007669"/>
    <property type="project" value="UniProtKB-KW"/>
</dbReference>
<feature type="chain" id="PRO_5020329008" evidence="7">
    <location>
        <begin position="21"/>
        <end position="248"/>
    </location>
</feature>
<sequence length="248" mass="27263">MIRPLAAALTALALAAPAQALDLTDMTEDERSAFRAEVRAYLLDNPEVLMEAIGVLEERQAEAQAQNDVALVQVNSDALFRDPASWVGGNPEGDVTLVEFVDYRCSYCRKAHEDVAQLVESDGNIRFIVKEFPILGEQSVISSQFAVATLQVAGPEAYKQVHDALITFRGTVTPENLQRLAESFDLDADAILAQMDAPEVKQVITENRALAQRMQISGTPTFVLEDQMLRGYVPLEGMRQIVAQVRAD</sequence>
<dbReference type="PANTHER" id="PTHR13887:SF14">
    <property type="entry name" value="DISULFIDE BOND FORMATION PROTEIN D"/>
    <property type="match status" value="1"/>
</dbReference>
<protein>
    <submittedName>
        <fullName evidence="9">Protein-disulfide isomerase</fullName>
    </submittedName>
</protein>
<dbReference type="SUPFAM" id="SSF52833">
    <property type="entry name" value="Thioredoxin-like"/>
    <property type="match status" value="1"/>
</dbReference>
<evidence type="ECO:0000259" key="8">
    <source>
        <dbReference type="PROSITE" id="PS51352"/>
    </source>
</evidence>
<evidence type="ECO:0000313" key="9">
    <source>
        <dbReference type="EMBL" id="TCP25535.1"/>
    </source>
</evidence>
<dbReference type="InterPro" id="IPR041205">
    <property type="entry name" value="ScsC_N"/>
</dbReference>
<accession>A0A4R2NVU4</accession>
<dbReference type="Gene3D" id="3.40.30.10">
    <property type="entry name" value="Glutaredoxin"/>
    <property type="match status" value="1"/>
</dbReference>
<dbReference type="Proteomes" id="UP000295733">
    <property type="component" value="Unassembled WGS sequence"/>
</dbReference>